<accession>A0A3N4I5Z7</accession>
<keyword evidence="3" id="KW-0809">Transit peptide</keyword>
<comment type="similarity">
    <text evidence="2">Belongs to the mitochondrion-specific ribosomal protein mL41 family.</text>
</comment>
<keyword evidence="4" id="KW-0689">Ribosomal protein</keyword>
<proteinExistence type="inferred from homology"/>
<dbReference type="STRING" id="1160509.A0A3N4I5Z7"/>
<sequence length="100" mass="11582">MHPTLRTLGRRIQLTTKDTNKGYYKGNRTGSMGSHTKYGTYKIDYNKVRTYVVPDLEGFQLTPFVTRKLEISRGQYEGYRLGPLSGEHYLKMWKAENGDT</sequence>
<evidence type="ECO:0000256" key="3">
    <source>
        <dbReference type="ARBA" id="ARBA00022946"/>
    </source>
</evidence>
<comment type="subcellular location">
    <subcellularLocation>
        <location evidence="1">Mitochondrion</location>
    </subcellularLocation>
</comment>
<evidence type="ECO:0000256" key="2">
    <source>
        <dbReference type="ARBA" id="ARBA00010152"/>
    </source>
</evidence>
<evidence type="ECO:0000256" key="6">
    <source>
        <dbReference type="ARBA" id="ARBA00023274"/>
    </source>
</evidence>
<gene>
    <name evidence="7" type="ORF">BJ508DRAFT_415118</name>
</gene>
<dbReference type="OrthoDB" id="408933at2759"/>
<dbReference type="Pfam" id="PF09809">
    <property type="entry name" value="MRP-L27"/>
    <property type="match status" value="1"/>
</dbReference>
<dbReference type="InterPro" id="IPR019189">
    <property type="entry name" value="Ribosomal_mL41"/>
</dbReference>
<dbReference type="PANTHER" id="PTHR21338:SF0">
    <property type="entry name" value="LARGE RIBOSOMAL SUBUNIT PROTEIN ML41"/>
    <property type="match status" value="1"/>
</dbReference>
<dbReference type="Proteomes" id="UP000275078">
    <property type="component" value="Unassembled WGS sequence"/>
</dbReference>
<evidence type="ECO:0000256" key="5">
    <source>
        <dbReference type="ARBA" id="ARBA00023128"/>
    </source>
</evidence>
<dbReference type="PANTHER" id="PTHR21338">
    <property type="entry name" value="MITOCHONDRIAL RIBOSOMAL PROTEIN L41"/>
    <property type="match status" value="1"/>
</dbReference>
<evidence type="ECO:0000313" key="7">
    <source>
        <dbReference type="EMBL" id="RPA80846.1"/>
    </source>
</evidence>
<dbReference type="AlphaFoldDB" id="A0A3N4I5Z7"/>
<protein>
    <recommendedName>
        <fullName evidence="9">50S ribosomal protein YmL27</fullName>
    </recommendedName>
</protein>
<name>A0A3N4I5Z7_ASCIM</name>
<organism evidence="7 8">
    <name type="scientific">Ascobolus immersus RN42</name>
    <dbReference type="NCBI Taxonomy" id="1160509"/>
    <lineage>
        <taxon>Eukaryota</taxon>
        <taxon>Fungi</taxon>
        <taxon>Dikarya</taxon>
        <taxon>Ascomycota</taxon>
        <taxon>Pezizomycotina</taxon>
        <taxon>Pezizomycetes</taxon>
        <taxon>Pezizales</taxon>
        <taxon>Ascobolaceae</taxon>
        <taxon>Ascobolus</taxon>
    </lineage>
</organism>
<dbReference type="GO" id="GO:0006412">
    <property type="term" value="P:translation"/>
    <property type="evidence" value="ECO:0007669"/>
    <property type="project" value="TreeGrafter"/>
</dbReference>
<evidence type="ECO:0000313" key="8">
    <source>
        <dbReference type="Proteomes" id="UP000275078"/>
    </source>
</evidence>
<evidence type="ECO:0000256" key="4">
    <source>
        <dbReference type="ARBA" id="ARBA00022980"/>
    </source>
</evidence>
<reference evidence="7 8" key="1">
    <citation type="journal article" date="2018" name="Nat. Ecol. Evol.">
        <title>Pezizomycetes genomes reveal the molecular basis of ectomycorrhizal truffle lifestyle.</title>
        <authorList>
            <person name="Murat C."/>
            <person name="Payen T."/>
            <person name="Noel B."/>
            <person name="Kuo A."/>
            <person name="Morin E."/>
            <person name="Chen J."/>
            <person name="Kohler A."/>
            <person name="Krizsan K."/>
            <person name="Balestrini R."/>
            <person name="Da Silva C."/>
            <person name="Montanini B."/>
            <person name="Hainaut M."/>
            <person name="Levati E."/>
            <person name="Barry K.W."/>
            <person name="Belfiori B."/>
            <person name="Cichocki N."/>
            <person name="Clum A."/>
            <person name="Dockter R.B."/>
            <person name="Fauchery L."/>
            <person name="Guy J."/>
            <person name="Iotti M."/>
            <person name="Le Tacon F."/>
            <person name="Lindquist E.A."/>
            <person name="Lipzen A."/>
            <person name="Malagnac F."/>
            <person name="Mello A."/>
            <person name="Molinier V."/>
            <person name="Miyauchi S."/>
            <person name="Poulain J."/>
            <person name="Riccioni C."/>
            <person name="Rubini A."/>
            <person name="Sitrit Y."/>
            <person name="Splivallo R."/>
            <person name="Traeger S."/>
            <person name="Wang M."/>
            <person name="Zifcakova L."/>
            <person name="Wipf D."/>
            <person name="Zambonelli A."/>
            <person name="Paolocci F."/>
            <person name="Nowrousian M."/>
            <person name="Ottonello S."/>
            <person name="Baldrian P."/>
            <person name="Spatafora J.W."/>
            <person name="Henrissat B."/>
            <person name="Nagy L.G."/>
            <person name="Aury J.M."/>
            <person name="Wincker P."/>
            <person name="Grigoriev I.V."/>
            <person name="Bonfante P."/>
            <person name="Martin F.M."/>
        </authorList>
    </citation>
    <scope>NUCLEOTIDE SEQUENCE [LARGE SCALE GENOMIC DNA]</scope>
    <source>
        <strain evidence="7 8">RN42</strain>
    </source>
</reference>
<keyword evidence="8" id="KW-1185">Reference proteome</keyword>
<keyword evidence="5" id="KW-0496">Mitochondrion</keyword>
<evidence type="ECO:0000256" key="1">
    <source>
        <dbReference type="ARBA" id="ARBA00004173"/>
    </source>
</evidence>
<dbReference type="EMBL" id="ML119684">
    <property type="protein sequence ID" value="RPA80846.1"/>
    <property type="molecule type" value="Genomic_DNA"/>
</dbReference>
<dbReference type="GO" id="GO:0005762">
    <property type="term" value="C:mitochondrial large ribosomal subunit"/>
    <property type="evidence" value="ECO:0007669"/>
    <property type="project" value="InterPro"/>
</dbReference>
<evidence type="ECO:0008006" key="9">
    <source>
        <dbReference type="Google" id="ProtNLM"/>
    </source>
</evidence>
<dbReference type="GO" id="GO:0003735">
    <property type="term" value="F:structural constituent of ribosome"/>
    <property type="evidence" value="ECO:0007669"/>
    <property type="project" value="InterPro"/>
</dbReference>
<keyword evidence="6" id="KW-0687">Ribonucleoprotein</keyword>